<dbReference type="InterPro" id="IPR036388">
    <property type="entry name" value="WH-like_DNA-bd_sf"/>
</dbReference>
<dbReference type="Gene3D" id="3.90.1150.30">
    <property type="match status" value="1"/>
</dbReference>
<dbReference type="GO" id="GO:0032259">
    <property type="term" value="P:methylation"/>
    <property type="evidence" value="ECO:0007669"/>
    <property type="project" value="UniProtKB-KW"/>
</dbReference>
<dbReference type="EMBL" id="QRHW01000004">
    <property type="protein sequence ID" value="RHG10107.1"/>
    <property type="molecule type" value="Genomic_DNA"/>
</dbReference>
<dbReference type="InterPro" id="IPR014048">
    <property type="entry name" value="MethylDNA_cys_MeTrfase_DNA-bd"/>
</dbReference>
<reference evidence="3 4" key="1">
    <citation type="submission" date="2018-08" db="EMBL/GenBank/DDBJ databases">
        <title>A genome reference for cultivated species of the human gut microbiota.</title>
        <authorList>
            <person name="Zou Y."/>
            <person name="Xue W."/>
            <person name="Luo G."/>
        </authorList>
    </citation>
    <scope>NUCLEOTIDE SEQUENCE [LARGE SCALE GENOMIC DNA]</scope>
    <source>
        <strain evidence="3 4">AM23-13</strain>
    </source>
</reference>
<dbReference type="PANTHER" id="PTHR42942">
    <property type="entry name" value="6-O-METHYLGUANINE DNA METHYLTRANSFERASE"/>
    <property type="match status" value="1"/>
</dbReference>
<evidence type="ECO:0000256" key="1">
    <source>
        <dbReference type="ARBA" id="ARBA00022763"/>
    </source>
</evidence>
<organism evidence="3 4">
    <name type="scientific">Dorea longicatena</name>
    <dbReference type="NCBI Taxonomy" id="88431"/>
    <lineage>
        <taxon>Bacteria</taxon>
        <taxon>Bacillati</taxon>
        <taxon>Bacillota</taxon>
        <taxon>Clostridia</taxon>
        <taxon>Lachnospirales</taxon>
        <taxon>Lachnospiraceae</taxon>
        <taxon>Dorea</taxon>
    </lineage>
</organism>
<dbReference type="RefSeq" id="WP_118309231.1">
    <property type="nucleotide sequence ID" value="NZ_QRHW01000004.1"/>
</dbReference>
<protein>
    <submittedName>
        <fullName evidence="3">Methylated-DNA--[protein]-cysteine S-methyltransferase</fullName>
        <ecNumber evidence="3">2.1.1.63</ecNumber>
    </submittedName>
</protein>
<dbReference type="Pfam" id="PF04237">
    <property type="entry name" value="YjbR"/>
    <property type="match status" value="1"/>
</dbReference>
<gene>
    <name evidence="3" type="ORF">DW641_03900</name>
</gene>
<proteinExistence type="predicted"/>
<dbReference type="NCBIfam" id="TIGR00589">
    <property type="entry name" value="ogt"/>
    <property type="match status" value="1"/>
</dbReference>
<comment type="caution">
    <text evidence="3">The sequence shown here is derived from an EMBL/GenBank/DDBJ whole genome shotgun (WGS) entry which is preliminary data.</text>
</comment>
<evidence type="ECO:0000313" key="3">
    <source>
        <dbReference type="EMBL" id="RHG10107.1"/>
    </source>
</evidence>
<evidence type="ECO:0000313" key="4">
    <source>
        <dbReference type="Proteomes" id="UP000284112"/>
    </source>
</evidence>
<dbReference type="CDD" id="cd06445">
    <property type="entry name" value="ATase"/>
    <property type="match status" value="1"/>
</dbReference>
<dbReference type="GO" id="GO:0006281">
    <property type="term" value="P:DNA repair"/>
    <property type="evidence" value="ECO:0007669"/>
    <property type="project" value="InterPro"/>
</dbReference>
<evidence type="ECO:0000259" key="2">
    <source>
        <dbReference type="Pfam" id="PF01035"/>
    </source>
</evidence>
<sequence length="232" mass="26375">MMTREEALAYGMSFDNVYEEKPFRDPNWQLVRIKGSKKTFLWIYEREGYINLNVKVNPEWRDFWRSTYESVTAGYHLNKEHWNTIILDGTVPEKEIKRMIAESYDLVTDSPTKRIYEAVKRIPKGHVATYGKIAEMAGDPRMARAVGNALHKNPDPEHIPCFRVVNAKGELAGAFAFGGEDVQAELLRADGVEVINGRVDLEKYGIRLSGSVLLPPCGFGAAGKIKKEKKRR</sequence>
<dbReference type="GO" id="GO:0003908">
    <property type="term" value="F:methylated-DNA-[protein]-cysteine S-methyltransferase activity"/>
    <property type="evidence" value="ECO:0007669"/>
    <property type="project" value="UniProtKB-EC"/>
</dbReference>
<dbReference type="SUPFAM" id="SSF46767">
    <property type="entry name" value="Methylated DNA-protein cysteine methyltransferase, C-terminal domain"/>
    <property type="match status" value="1"/>
</dbReference>
<dbReference type="SUPFAM" id="SSF142906">
    <property type="entry name" value="YjbR-like"/>
    <property type="match status" value="1"/>
</dbReference>
<accession>A0A414S3Y3</accession>
<name>A0A414S3Y3_9FIRM</name>
<dbReference type="InterPro" id="IPR058532">
    <property type="entry name" value="YjbR/MT2646/Rv2570-like"/>
</dbReference>
<dbReference type="EC" id="2.1.1.63" evidence="3"/>
<dbReference type="PANTHER" id="PTHR42942:SF1">
    <property type="entry name" value="ALKYLTRANSFERASE-LIKE PROTEIN 1"/>
    <property type="match status" value="1"/>
</dbReference>
<dbReference type="AlphaFoldDB" id="A0A414S3Y3"/>
<dbReference type="InterPro" id="IPR036217">
    <property type="entry name" value="MethylDNA_cys_MeTrfase_DNAb"/>
</dbReference>
<dbReference type="InterPro" id="IPR052520">
    <property type="entry name" value="ATL_DNA_repair"/>
</dbReference>
<keyword evidence="3" id="KW-0489">Methyltransferase</keyword>
<dbReference type="InterPro" id="IPR038056">
    <property type="entry name" value="YjbR-like_sf"/>
</dbReference>
<keyword evidence="3" id="KW-0808">Transferase</keyword>
<dbReference type="Pfam" id="PF01035">
    <property type="entry name" value="DNA_binding_1"/>
    <property type="match status" value="1"/>
</dbReference>
<dbReference type="Gene3D" id="1.10.10.10">
    <property type="entry name" value="Winged helix-like DNA-binding domain superfamily/Winged helix DNA-binding domain"/>
    <property type="match status" value="1"/>
</dbReference>
<dbReference type="Proteomes" id="UP000284112">
    <property type="component" value="Unassembled WGS sequence"/>
</dbReference>
<feature type="domain" description="Methylated-DNA-[protein]-cysteine S-methyltransferase DNA binding" evidence="2">
    <location>
        <begin position="112"/>
        <end position="192"/>
    </location>
</feature>
<keyword evidence="1" id="KW-0227">DNA damage</keyword>